<dbReference type="KEGG" id="nsn:EXE58_03715"/>
<protein>
    <submittedName>
        <fullName evidence="2">ABC transporter permease</fullName>
    </submittedName>
</protein>
<reference evidence="2 3" key="1">
    <citation type="submission" date="2019-03" db="EMBL/GenBank/DDBJ databases">
        <title>Three New Species of Nocardioides, Nocardioides euryhalodurans sp. nov., Nocardioides seonyuensis sp. nov. and Nocardioides eburneoflavus sp. nov. Iolated from Soil.</title>
        <authorList>
            <person name="Roh S.G."/>
            <person name="Lee C."/>
            <person name="Kim M.-K."/>
            <person name="Kim S.B."/>
        </authorList>
    </citation>
    <scope>NUCLEOTIDE SEQUENCE [LARGE SCALE GENOMIC DNA]</scope>
    <source>
        <strain evidence="2 3">MMS17-SY207-3</strain>
    </source>
</reference>
<sequence length="291" mass="30962">MTERTGVIHDIGYRGYDGQREADLTLARTLFVTGMRHAYGLGRSGRSKVLPFLLLGLNVLPALIIVGVVTIVELDELPLSYTAYTSQLQMVVSLFAAAQAPVLFSRDLRHRSIVLYLARPLSPALFALTRWASLATAVLVFTLLPTLVLYAGALLAGLDAGQETPLLLKSLALQVLLACLLAGLTGLIASWALRRGFAVVASIIVLIVVVGIVLIFQAISQEEGISAVGEVAGLFSPWTLHNGLAEAWDSGGRSIVSLSATWVVVYVATALAVSGACVLLLVRRFTKVGAR</sequence>
<dbReference type="OrthoDB" id="5495463at2"/>
<evidence type="ECO:0000256" key="1">
    <source>
        <dbReference type="SAM" id="Phobius"/>
    </source>
</evidence>
<keyword evidence="1" id="KW-0812">Transmembrane</keyword>
<feature type="transmembrane region" description="Helical" evidence="1">
    <location>
        <begin position="260"/>
        <end position="282"/>
    </location>
</feature>
<evidence type="ECO:0000313" key="3">
    <source>
        <dbReference type="Proteomes" id="UP000294853"/>
    </source>
</evidence>
<dbReference type="Proteomes" id="UP000294853">
    <property type="component" value="Chromosome"/>
</dbReference>
<keyword evidence="1" id="KW-0472">Membrane</keyword>
<keyword evidence="1" id="KW-1133">Transmembrane helix</keyword>
<accession>A0A4P7IC43</accession>
<keyword evidence="3" id="KW-1185">Reference proteome</keyword>
<gene>
    <name evidence="2" type="ORF">EXE58_03715</name>
</gene>
<dbReference type="EMBL" id="CP038436">
    <property type="protein sequence ID" value="QBX54658.1"/>
    <property type="molecule type" value="Genomic_DNA"/>
</dbReference>
<feature type="transmembrane region" description="Helical" evidence="1">
    <location>
        <begin position="84"/>
        <end position="104"/>
    </location>
</feature>
<organism evidence="2 3">
    <name type="scientific">Nocardioides seonyuensis</name>
    <dbReference type="NCBI Taxonomy" id="2518371"/>
    <lineage>
        <taxon>Bacteria</taxon>
        <taxon>Bacillati</taxon>
        <taxon>Actinomycetota</taxon>
        <taxon>Actinomycetes</taxon>
        <taxon>Propionibacteriales</taxon>
        <taxon>Nocardioidaceae</taxon>
        <taxon>Nocardioides</taxon>
    </lineage>
</organism>
<name>A0A4P7IC43_9ACTN</name>
<dbReference type="AlphaFoldDB" id="A0A4P7IC43"/>
<feature type="transmembrane region" description="Helical" evidence="1">
    <location>
        <begin position="125"/>
        <end position="151"/>
    </location>
</feature>
<feature type="transmembrane region" description="Helical" evidence="1">
    <location>
        <begin position="196"/>
        <end position="219"/>
    </location>
</feature>
<feature type="transmembrane region" description="Helical" evidence="1">
    <location>
        <begin position="49"/>
        <end position="72"/>
    </location>
</feature>
<dbReference type="RefSeq" id="WP_135266630.1">
    <property type="nucleotide sequence ID" value="NZ_CP038436.1"/>
</dbReference>
<feature type="transmembrane region" description="Helical" evidence="1">
    <location>
        <begin position="171"/>
        <end position="189"/>
    </location>
</feature>
<proteinExistence type="predicted"/>
<evidence type="ECO:0000313" key="2">
    <source>
        <dbReference type="EMBL" id="QBX54658.1"/>
    </source>
</evidence>